<accession>A0ABR4L3J4</accession>
<sequence>MLMAGALIRRSSRPSTRAGWGLFHVLQSRIRCLSECSSPEAHRKTGPSQSDILTFALTRALRPRYGEDTDSNLRRLLRNSFVEEWRTRTTPVPSWDVAIAEGETFPTNFAFRLRCAQNIHDLGRIVEQDVNHINGRFLVTDEFNQFSQALRKVGRLSSLGEILTLINILEMRLKRLGIEEISQLHAFGMHYAALGFCEPSLEHHLHGYLSITRDKLSPSASRELVRSLRSSFTAVSFQHPEYNTSKMRHLISGSSDPDEPSLHGVLWWTGRDELPRGFGCYMALLVQIQEDAMHRRIWDKQLEKKSTWVSEGGDFTSVYEYALALVVAGDSSAALTVLTETSTCAEGSLPGLAEFHGLDKLLEHDAIRKELLSLVKDSDTPRILHRDLKRIEDRLGIKWQYSEERHIGASGPPWSVASEKPILTIDADSTGYDSSHRLVAEIEALGCSKSGADLERIAELLEEYEGNLVRVLIPSWDASDSEFYWAPQGSPMDVSKTRLSLNTNGNEVEPARALGLIRVAPEQTYFLLQHSLHLIQLGYLFKKQLSPANDVLDVSPDLERTGYLVTWDRLNGCFVAIFAGNSFGPIASTSEFQESVTFAGTDSIAQIYPLADEEPEEVVEYLHLPRYRIEVDINPNLVKDVSSGSLED</sequence>
<proteinExistence type="predicted"/>
<organism evidence="1 2">
    <name type="scientific">Aspergillus pseudoustus</name>
    <dbReference type="NCBI Taxonomy" id="1810923"/>
    <lineage>
        <taxon>Eukaryota</taxon>
        <taxon>Fungi</taxon>
        <taxon>Dikarya</taxon>
        <taxon>Ascomycota</taxon>
        <taxon>Pezizomycotina</taxon>
        <taxon>Eurotiomycetes</taxon>
        <taxon>Eurotiomycetidae</taxon>
        <taxon>Eurotiales</taxon>
        <taxon>Aspergillaceae</taxon>
        <taxon>Aspergillus</taxon>
        <taxon>Aspergillus subgen. Nidulantes</taxon>
    </lineage>
</organism>
<comment type="caution">
    <text evidence="1">The sequence shown here is derived from an EMBL/GenBank/DDBJ whole genome shotgun (WGS) entry which is preliminary data.</text>
</comment>
<reference evidence="1 2" key="1">
    <citation type="submission" date="2024-07" db="EMBL/GenBank/DDBJ databases">
        <title>Section-level genome sequencing and comparative genomics of Aspergillus sections Usti and Cavernicolus.</title>
        <authorList>
            <consortium name="Lawrence Berkeley National Laboratory"/>
            <person name="Nybo J.L."/>
            <person name="Vesth T.C."/>
            <person name="Theobald S."/>
            <person name="Frisvad J.C."/>
            <person name="Larsen T.O."/>
            <person name="Kjaerboelling I."/>
            <person name="Rothschild-Mancinelli K."/>
            <person name="Lyhne E.K."/>
            <person name="Kogle M.E."/>
            <person name="Barry K."/>
            <person name="Clum A."/>
            <person name="Na H."/>
            <person name="Ledsgaard L."/>
            <person name="Lin J."/>
            <person name="Lipzen A."/>
            <person name="Kuo A."/>
            <person name="Riley R."/>
            <person name="Mondo S."/>
            <person name="Labutti K."/>
            <person name="Haridas S."/>
            <person name="Pangalinan J."/>
            <person name="Salamov A.A."/>
            <person name="Simmons B.A."/>
            <person name="Magnuson J.K."/>
            <person name="Chen J."/>
            <person name="Drula E."/>
            <person name="Henrissat B."/>
            <person name="Wiebenga A."/>
            <person name="Lubbers R.J."/>
            <person name="Gomes A.C."/>
            <person name="Makela M.R."/>
            <person name="Stajich J."/>
            <person name="Grigoriev I.V."/>
            <person name="Mortensen U.H."/>
            <person name="De Vries R.P."/>
            <person name="Baker S.E."/>
            <person name="Andersen M.R."/>
        </authorList>
    </citation>
    <scope>NUCLEOTIDE SEQUENCE [LARGE SCALE GENOMIC DNA]</scope>
    <source>
        <strain evidence="1 2">CBS 123904</strain>
    </source>
</reference>
<dbReference type="Proteomes" id="UP001610446">
    <property type="component" value="Unassembled WGS sequence"/>
</dbReference>
<keyword evidence="2" id="KW-1185">Reference proteome</keyword>
<evidence type="ECO:0000313" key="2">
    <source>
        <dbReference type="Proteomes" id="UP001610446"/>
    </source>
</evidence>
<protein>
    <submittedName>
        <fullName evidence="1">Uncharacterized protein</fullName>
    </submittedName>
</protein>
<name>A0ABR4L3J4_9EURO</name>
<dbReference type="EMBL" id="JBFXLU010000002">
    <property type="protein sequence ID" value="KAL2858028.1"/>
    <property type="molecule type" value="Genomic_DNA"/>
</dbReference>
<evidence type="ECO:0000313" key="1">
    <source>
        <dbReference type="EMBL" id="KAL2858028.1"/>
    </source>
</evidence>
<gene>
    <name evidence="1" type="ORF">BJY01DRAFT_72635</name>
</gene>